<dbReference type="CDD" id="cd00198">
    <property type="entry name" value="vWFA"/>
    <property type="match status" value="1"/>
</dbReference>
<feature type="domain" description="VWFA" evidence="3">
    <location>
        <begin position="95"/>
        <end position="324"/>
    </location>
</feature>
<evidence type="ECO:0000256" key="2">
    <source>
        <dbReference type="SAM" id="SignalP"/>
    </source>
</evidence>
<dbReference type="PROSITE" id="PS50234">
    <property type="entry name" value="VWFA"/>
    <property type="match status" value="1"/>
</dbReference>
<name>A0ABZ2KV54_9BACT</name>
<dbReference type="SUPFAM" id="SSF53300">
    <property type="entry name" value="vWA-like"/>
    <property type="match status" value="1"/>
</dbReference>
<feature type="compositionally biased region" description="Gly residues" evidence="1">
    <location>
        <begin position="50"/>
        <end position="61"/>
    </location>
</feature>
<evidence type="ECO:0000256" key="1">
    <source>
        <dbReference type="SAM" id="MobiDB-lite"/>
    </source>
</evidence>
<proteinExistence type="predicted"/>
<dbReference type="InterPro" id="IPR036465">
    <property type="entry name" value="vWFA_dom_sf"/>
</dbReference>
<dbReference type="Proteomes" id="UP001374803">
    <property type="component" value="Chromosome"/>
</dbReference>
<keyword evidence="2" id="KW-0732">Signal</keyword>
<dbReference type="Pfam" id="PF00092">
    <property type="entry name" value="VWA"/>
    <property type="match status" value="1"/>
</dbReference>
<dbReference type="EMBL" id="CP089983">
    <property type="protein sequence ID" value="WXB01633.1"/>
    <property type="molecule type" value="Genomic_DNA"/>
</dbReference>
<organism evidence="4 5">
    <name type="scientific">Pendulispora rubella</name>
    <dbReference type="NCBI Taxonomy" id="2741070"/>
    <lineage>
        <taxon>Bacteria</taxon>
        <taxon>Pseudomonadati</taxon>
        <taxon>Myxococcota</taxon>
        <taxon>Myxococcia</taxon>
        <taxon>Myxococcales</taxon>
        <taxon>Sorangiineae</taxon>
        <taxon>Pendulisporaceae</taxon>
        <taxon>Pendulispora</taxon>
    </lineage>
</organism>
<protein>
    <submittedName>
        <fullName evidence="4">VWA domain-containing protein</fullName>
    </submittedName>
</protein>
<dbReference type="RefSeq" id="WP_394831248.1">
    <property type="nucleotide sequence ID" value="NZ_CP089929.1"/>
</dbReference>
<evidence type="ECO:0000259" key="3">
    <source>
        <dbReference type="PROSITE" id="PS50234"/>
    </source>
</evidence>
<feature type="chain" id="PRO_5047157161" evidence="2">
    <location>
        <begin position="23"/>
        <end position="420"/>
    </location>
</feature>
<gene>
    <name evidence="4" type="ORF">LVJ94_32535</name>
</gene>
<feature type="signal peptide" evidence="2">
    <location>
        <begin position="1"/>
        <end position="22"/>
    </location>
</feature>
<reference evidence="4" key="1">
    <citation type="submission" date="2021-12" db="EMBL/GenBank/DDBJ databases">
        <title>Discovery of the Pendulisporaceae a myxobacterial family with distinct sporulation behavior and unique specialized metabolism.</title>
        <authorList>
            <person name="Garcia R."/>
            <person name="Popoff A."/>
            <person name="Bader C.D."/>
            <person name="Loehr J."/>
            <person name="Walesch S."/>
            <person name="Walt C."/>
            <person name="Boldt J."/>
            <person name="Bunk B."/>
            <person name="Haeckl F.J.F.P.J."/>
            <person name="Gunesch A.P."/>
            <person name="Birkelbach J."/>
            <person name="Nuebel U."/>
            <person name="Pietschmann T."/>
            <person name="Bach T."/>
            <person name="Mueller R."/>
        </authorList>
    </citation>
    <scope>NUCLEOTIDE SEQUENCE</scope>
    <source>
        <strain evidence="4">MSr11367</strain>
    </source>
</reference>
<evidence type="ECO:0000313" key="4">
    <source>
        <dbReference type="EMBL" id="WXB01633.1"/>
    </source>
</evidence>
<evidence type="ECO:0000313" key="5">
    <source>
        <dbReference type="Proteomes" id="UP001374803"/>
    </source>
</evidence>
<feature type="region of interest" description="Disordered" evidence="1">
    <location>
        <begin position="34"/>
        <end position="87"/>
    </location>
</feature>
<dbReference type="InterPro" id="IPR002035">
    <property type="entry name" value="VWF_A"/>
</dbReference>
<dbReference type="Gene3D" id="3.40.50.410">
    <property type="entry name" value="von Willebrand factor, type A domain"/>
    <property type="match status" value="1"/>
</dbReference>
<dbReference type="SMART" id="SM00327">
    <property type="entry name" value="VWA"/>
    <property type="match status" value="1"/>
</dbReference>
<keyword evidence="5" id="KW-1185">Reference proteome</keyword>
<dbReference type="PROSITE" id="PS51257">
    <property type="entry name" value="PROKAR_LIPOPROTEIN"/>
    <property type="match status" value="1"/>
</dbReference>
<sequence length="420" mass="43334">MLRFGTMIVSTASFLVATLAFAACGGSDSSFQDLDAAPDVDADSGQPPGDKGGPGQGGTWADGGMTVEDAGPRDAATTDPGCASAGSEAKPATVNLVFMFDRSGSMVVDQDTDAPLRAVKWDPIVAAAKAFFGDGQSKGMNASLTFFSQQGIYFPDKAGYCGAYTDVVLGSGYTEACCSAGTYSSANVVLRALPSADFSKALDDSDPAGATPTYPAMQGAVAQAVSIANDPRHEAESTVIVLATDGNPKDFCNDESTVAKTAEVAAKAARDQRIKTYVIGVNTPGQDGLKDNLDTIARSGGTGQAFIVNVDDANATKKAFLEALNKIRAQVASCDVAIPAPPEGKTFDKKATNVLLQVNGQATPILFNETCGDGWRYDNWDDPKAIKLCPAACTRLRSSGGSLGVQFGCPTQTPDGPIVN</sequence>
<accession>A0ABZ2KV54</accession>